<keyword evidence="4" id="KW-1185">Reference proteome</keyword>
<dbReference type="InterPro" id="IPR051274">
    <property type="entry name" value="3-5_Exoribonuclease"/>
</dbReference>
<dbReference type="PANTHER" id="PTHR23044">
    <property type="entry name" value="3'-5' EXONUCLEASE ERI1-RELATED"/>
    <property type="match status" value="1"/>
</dbReference>
<dbReference type="GO" id="GO:0003676">
    <property type="term" value="F:nucleic acid binding"/>
    <property type="evidence" value="ECO:0007669"/>
    <property type="project" value="InterPro"/>
</dbReference>
<dbReference type="EMBL" id="REGN01004307">
    <property type="protein sequence ID" value="RNA18091.1"/>
    <property type="molecule type" value="Genomic_DNA"/>
</dbReference>
<dbReference type="Gene3D" id="3.30.420.10">
    <property type="entry name" value="Ribonuclease H-like superfamily/Ribonuclease H"/>
    <property type="match status" value="1"/>
</dbReference>
<accession>A0A3M7R3X7</accession>
<name>A0A3M7R3X7_BRAPC</name>
<keyword evidence="1" id="KW-0812">Transmembrane</keyword>
<dbReference type="OrthoDB" id="448399at2759"/>
<feature type="transmembrane region" description="Helical" evidence="1">
    <location>
        <begin position="25"/>
        <end position="48"/>
    </location>
</feature>
<sequence>MFPVPSAFELTGNLDGEHLADHNSFFILLVAAGFCVLFLICCVKKFCFNGEKATRYRREYRVSAALRRRMKKTKTETSSLSTSSENESKMSGSFKKNLGIFMRSKFKRIKKTKEIIEFPILKVNTRNFEVDSVFHQYVEPTVHKKLTQFCTDKSNI</sequence>
<dbReference type="Pfam" id="PF00929">
    <property type="entry name" value="RNase_T"/>
    <property type="match status" value="1"/>
</dbReference>
<dbReference type="AlphaFoldDB" id="A0A3M7R3X7"/>
<reference evidence="3 4" key="1">
    <citation type="journal article" date="2018" name="Sci. Rep.">
        <title>Genomic signatures of local adaptation to the degree of environmental predictability in rotifers.</title>
        <authorList>
            <person name="Franch-Gras L."/>
            <person name="Hahn C."/>
            <person name="Garcia-Roger E.M."/>
            <person name="Carmona M.J."/>
            <person name="Serra M."/>
            <person name="Gomez A."/>
        </authorList>
    </citation>
    <scope>NUCLEOTIDE SEQUENCE [LARGE SCALE GENOMIC DNA]</scope>
    <source>
        <strain evidence="3">HYR1</strain>
    </source>
</reference>
<dbReference type="InterPro" id="IPR013520">
    <property type="entry name" value="Ribonucl_H"/>
</dbReference>
<dbReference type="STRING" id="10195.A0A3M7R3X7"/>
<gene>
    <name evidence="3" type="ORF">BpHYR1_054448</name>
</gene>
<evidence type="ECO:0000256" key="1">
    <source>
        <dbReference type="SAM" id="Phobius"/>
    </source>
</evidence>
<evidence type="ECO:0000259" key="2">
    <source>
        <dbReference type="Pfam" id="PF00929"/>
    </source>
</evidence>
<keyword evidence="1" id="KW-1133">Transmembrane helix</keyword>
<evidence type="ECO:0000313" key="4">
    <source>
        <dbReference type="Proteomes" id="UP000276133"/>
    </source>
</evidence>
<evidence type="ECO:0000313" key="3">
    <source>
        <dbReference type="EMBL" id="RNA18091.1"/>
    </source>
</evidence>
<dbReference type="InterPro" id="IPR036397">
    <property type="entry name" value="RNaseH_sf"/>
</dbReference>
<protein>
    <submittedName>
        <fullName evidence="3">ERI1 exoribonuclease</fullName>
    </submittedName>
</protein>
<proteinExistence type="predicted"/>
<keyword evidence="1" id="KW-0472">Membrane</keyword>
<feature type="domain" description="Exonuclease" evidence="2">
    <location>
        <begin position="110"/>
        <end position="153"/>
    </location>
</feature>
<organism evidence="3 4">
    <name type="scientific">Brachionus plicatilis</name>
    <name type="common">Marine rotifer</name>
    <name type="synonym">Brachionus muelleri</name>
    <dbReference type="NCBI Taxonomy" id="10195"/>
    <lineage>
        <taxon>Eukaryota</taxon>
        <taxon>Metazoa</taxon>
        <taxon>Spiralia</taxon>
        <taxon>Gnathifera</taxon>
        <taxon>Rotifera</taxon>
        <taxon>Eurotatoria</taxon>
        <taxon>Monogononta</taxon>
        <taxon>Pseudotrocha</taxon>
        <taxon>Ploima</taxon>
        <taxon>Brachionidae</taxon>
        <taxon>Brachionus</taxon>
    </lineage>
</organism>
<comment type="caution">
    <text evidence="3">The sequence shown here is derived from an EMBL/GenBank/DDBJ whole genome shotgun (WGS) entry which is preliminary data.</text>
</comment>
<dbReference type="Proteomes" id="UP000276133">
    <property type="component" value="Unassembled WGS sequence"/>
</dbReference>
<dbReference type="PANTHER" id="PTHR23044:SF61">
    <property type="entry name" value="3'-5' EXORIBONUCLEASE 1-RELATED"/>
    <property type="match status" value="1"/>
</dbReference>